<accession>A0ABU9D6V4</accession>
<evidence type="ECO:0000313" key="1">
    <source>
        <dbReference type="EMBL" id="MEK8089066.1"/>
    </source>
</evidence>
<name>A0ABU9D6V4_9PROT</name>
<dbReference type="Proteomes" id="UP001446205">
    <property type="component" value="Unassembled WGS sequence"/>
</dbReference>
<evidence type="ECO:0000313" key="2">
    <source>
        <dbReference type="Proteomes" id="UP001446205"/>
    </source>
</evidence>
<dbReference type="EMBL" id="JBBPCO010000003">
    <property type="protein sequence ID" value="MEK8089066.1"/>
    <property type="molecule type" value="Genomic_DNA"/>
</dbReference>
<gene>
    <name evidence="1" type="ORF">WOB96_04745</name>
</gene>
<organism evidence="1 2">
    <name type="scientific">Thermithiobacillus plumbiphilus</name>
    <dbReference type="NCBI Taxonomy" id="1729899"/>
    <lineage>
        <taxon>Bacteria</taxon>
        <taxon>Pseudomonadati</taxon>
        <taxon>Pseudomonadota</taxon>
        <taxon>Acidithiobacillia</taxon>
        <taxon>Acidithiobacillales</taxon>
        <taxon>Thermithiobacillaceae</taxon>
        <taxon>Thermithiobacillus</taxon>
    </lineage>
</organism>
<protein>
    <recommendedName>
        <fullName evidence="3">Transposase</fullName>
    </recommendedName>
</protein>
<sequence>MSQAAATWYLSLTAYGNWPGKGSKNLPQKSTIIALHHINNIPPRLMAMHASRRIDREDT</sequence>
<reference evidence="1 2" key="1">
    <citation type="submission" date="2024-04" db="EMBL/GenBank/DDBJ databases">
        <authorList>
            <person name="Abashina T."/>
            <person name="Shaikin A."/>
        </authorList>
    </citation>
    <scope>NUCLEOTIDE SEQUENCE [LARGE SCALE GENOMIC DNA]</scope>
    <source>
        <strain evidence="1 2">AAFK</strain>
    </source>
</reference>
<proteinExistence type="predicted"/>
<dbReference type="RefSeq" id="WP_341370132.1">
    <property type="nucleotide sequence ID" value="NZ_JBBPCO010000003.1"/>
</dbReference>
<evidence type="ECO:0008006" key="3">
    <source>
        <dbReference type="Google" id="ProtNLM"/>
    </source>
</evidence>
<keyword evidence="2" id="KW-1185">Reference proteome</keyword>
<comment type="caution">
    <text evidence="1">The sequence shown here is derived from an EMBL/GenBank/DDBJ whole genome shotgun (WGS) entry which is preliminary data.</text>
</comment>